<comment type="similarity">
    <text evidence="1">Belongs to the aldolase class II family.</text>
</comment>
<reference evidence="3 4" key="1">
    <citation type="submission" date="2019-01" db="EMBL/GenBank/DDBJ databases">
        <title>Genome sequence of Salinicola endophyticus REST5.</title>
        <authorList>
            <person name="Nascimento F.X."/>
        </authorList>
    </citation>
    <scope>NUCLEOTIDE SEQUENCE [LARGE SCALE GENOMIC DNA]</scope>
    <source>
        <strain evidence="3 4">REST5</strain>
    </source>
</reference>
<dbReference type="Proteomes" id="UP001321526">
    <property type="component" value="Chromosome"/>
</dbReference>
<dbReference type="InterPro" id="IPR051017">
    <property type="entry name" value="Aldolase-II_Adducin_sf"/>
</dbReference>
<evidence type="ECO:0000313" key="3">
    <source>
        <dbReference type="EMBL" id="WFF40063.1"/>
    </source>
</evidence>
<protein>
    <submittedName>
        <fullName evidence="3">Class II aldolase/adducin family protein</fullName>
    </submittedName>
</protein>
<dbReference type="SUPFAM" id="SSF53639">
    <property type="entry name" value="AraD/HMP-PK domain-like"/>
    <property type="match status" value="1"/>
</dbReference>
<dbReference type="SMART" id="SM01007">
    <property type="entry name" value="Aldolase_II"/>
    <property type="match status" value="1"/>
</dbReference>
<evidence type="ECO:0000259" key="2">
    <source>
        <dbReference type="SMART" id="SM01007"/>
    </source>
</evidence>
<dbReference type="RefSeq" id="WP_110675466.1">
    <property type="nucleotide sequence ID" value="NZ_CP035631.1"/>
</dbReference>
<dbReference type="NCBIfam" id="NF005451">
    <property type="entry name" value="PRK07044.1"/>
    <property type="match status" value="1"/>
</dbReference>
<evidence type="ECO:0000313" key="4">
    <source>
        <dbReference type="Proteomes" id="UP001321526"/>
    </source>
</evidence>
<dbReference type="EMBL" id="CP035631">
    <property type="protein sequence ID" value="WFF40063.1"/>
    <property type="molecule type" value="Genomic_DNA"/>
</dbReference>
<proteinExistence type="inferred from homology"/>
<feature type="domain" description="Class II aldolase/adducin N-terminal" evidence="2">
    <location>
        <begin position="20"/>
        <end position="200"/>
    </location>
</feature>
<name>A0ABY8FB79_9GAMM</name>
<dbReference type="Gene3D" id="3.40.225.10">
    <property type="entry name" value="Class II aldolase/adducin N-terminal domain"/>
    <property type="match status" value="1"/>
</dbReference>
<dbReference type="PANTHER" id="PTHR10672:SF3">
    <property type="entry name" value="PROTEIN HU-LI TAI SHAO"/>
    <property type="match status" value="1"/>
</dbReference>
<evidence type="ECO:0000256" key="1">
    <source>
        <dbReference type="ARBA" id="ARBA00037961"/>
    </source>
</evidence>
<accession>A0ABY8FB79</accession>
<dbReference type="Pfam" id="PF00596">
    <property type="entry name" value="Aldolase_II"/>
    <property type="match status" value="1"/>
</dbReference>
<gene>
    <name evidence="3" type="ORF">EVC62_00385</name>
</gene>
<keyword evidence="4" id="KW-1185">Reference proteome</keyword>
<dbReference type="InterPro" id="IPR001303">
    <property type="entry name" value="Aldolase_II/adducin_N"/>
</dbReference>
<sequence>MNATVDTVATMSDAERQARIELAACYRLAAHYRMTDLIYTHITARVPGEPGHFLINPYGWRWEEITASSLVKIDVDGNRVDDSRARVNPAGFTIHSAIHAASHDAAWVMHTHTRAGVAVSSLEEGLLPLNQIALQFHGRLSYHDYEGIALDLDERERLVASLGSNPALILRNHGLLTTGASAAEMFNNMFYLERACDIQVATLSMGCTPAPVPEALARHVAAQYTRTIHEEGDLGLEWEAHLRTLEALDPGYKA</sequence>
<dbReference type="PANTHER" id="PTHR10672">
    <property type="entry name" value="ADDUCIN"/>
    <property type="match status" value="1"/>
</dbReference>
<organism evidence="3 4">
    <name type="scientific">Salinicola endophyticus</name>
    <dbReference type="NCBI Taxonomy" id="1949083"/>
    <lineage>
        <taxon>Bacteria</taxon>
        <taxon>Pseudomonadati</taxon>
        <taxon>Pseudomonadota</taxon>
        <taxon>Gammaproteobacteria</taxon>
        <taxon>Oceanospirillales</taxon>
        <taxon>Halomonadaceae</taxon>
        <taxon>Salinicola</taxon>
    </lineage>
</organism>
<dbReference type="InterPro" id="IPR036409">
    <property type="entry name" value="Aldolase_II/adducin_N_sf"/>
</dbReference>